<dbReference type="Gene3D" id="2.30.110.10">
    <property type="entry name" value="Electron Transport, Fmn-binding Protein, Chain A"/>
    <property type="match status" value="1"/>
</dbReference>
<dbReference type="RefSeq" id="WP_017642002.1">
    <property type="nucleotide sequence ID" value="NZ_CP102428.1"/>
</dbReference>
<accession>A0A178LEG7</accession>
<dbReference type="InterPro" id="IPR012349">
    <property type="entry name" value="Split_barrel_FMN-bd"/>
</dbReference>
<evidence type="ECO:0000256" key="2">
    <source>
        <dbReference type="ARBA" id="ARBA00022741"/>
    </source>
</evidence>
<dbReference type="AlphaFoldDB" id="A0A178LEG7"/>
<evidence type="ECO:0000256" key="3">
    <source>
        <dbReference type="ARBA" id="ARBA00023143"/>
    </source>
</evidence>
<dbReference type="OrthoDB" id="6746848at2"/>
<dbReference type="Gene3D" id="2.40.10.220">
    <property type="entry name" value="predicted glycosyltransferase like domains"/>
    <property type="match status" value="1"/>
</dbReference>
<feature type="domain" description="Type III secretion system flagellar brake protein YcgR PilZN" evidence="5">
    <location>
        <begin position="18"/>
        <end position="121"/>
    </location>
</feature>
<dbReference type="EMBL" id="LWCR01000023">
    <property type="protein sequence ID" value="OAN28358.1"/>
    <property type="molecule type" value="Genomic_DNA"/>
</dbReference>
<keyword evidence="1" id="KW-0973">c-di-GMP</keyword>
<dbReference type="GO" id="GO:0035438">
    <property type="term" value="F:cyclic-di-GMP binding"/>
    <property type="evidence" value="ECO:0007669"/>
    <property type="project" value="InterPro"/>
</dbReference>
<dbReference type="Pfam" id="PF07238">
    <property type="entry name" value="PilZ"/>
    <property type="match status" value="1"/>
</dbReference>
<dbReference type="Proteomes" id="UP000078356">
    <property type="component" value="Unassembled WGS sequence"/>
</dbReference>
<evidence type="ECO:0000313" key="6">
    <source>
        <dbReference type="EMBL" id="OAN28358.1"/>
    </source>
</evidence>
<name>A0A178LEG7_9PSED</name>
<dbReference type="InterPro" id="IPR009926">
    <property type="entry name" value="T3SS_YcgR_PilZN"/>
</dbReference>
<protein>
    <submittedName>
        <fullName evidence="6">Pilus assembly protein PilZ</fullName>
    </submittedName>
</protein>
<feature type="domain" description="PilZ" evidence="4">
    <location>
        <begin position="124"/>
        <end position="235"/>
    </location>
</feature>
<proteinExistence type="predicted"/>
<dbReference type="InterPro" id="IPR009875">
    <property type="entry name" value="PilZ_domain"/>
</dbReference>
<dbReference type="Pfam" id="PF07317">
    <property type="entry name" value="PilZN"/>
    <property type="match status" value="1"/>
</dbReference>
<gene>
    <name evidence="6" type="ORF">A4V15_04670</name>
</gene>
<sequence>MQGSSASDNAPQPPQVYRSKGEILACLRPAQQQHIPLRITFNRQGQQFQSFVVEIDEAKGLIALDEFIPREAERLLEQGQSFRVDSFHEGIKVTWQIDRPVEFSELDGTRCYWIGLPAELTYHQRRNAYRVKLLLTQPATAELSQGSSQIQLRGQLIDLSATGCKLRFPGNVTHLLQPGQQVQSFTAELPIGAINTPVTIRHVACTERMEFSDVGVCFNSLTGAAQRQIERFIYQLQRENRRFE</sequence>
<reference evidence="6 7" key="1">
    <citation type="submission" date="2016-04" db="EMBL/GenBank/DDBJ databases">
        <title>Draft Genome Sequences of Staphylococcus capitis Strain H36, S. capitis Strain H65, S. cohnii Strain H62, S. hominis Strain H69, Mycobacterium iranicum Strain H39, Plantibacter sp. Strain H53, Pseudomonas oryzihabitans Strain H72, and Microbacterium sp. Strain H83, isolated from residential settings.</title>
        <authorList>
            <person name="Lymperopoulou D."/>
            <person name="Adams R.I."/>
            <person name="Lindow S."/>
            <person name="Coil D.A."/>
            <person name="Jospin G."/>
            <person name="Eisen J.A."/>
        </authorList>
    </citation>
    <scope>NUCLEOTIDE SEQUENCE [LARGE SCALE GENOMIC DNA]</scope>
    <source>
        <strain evidence="6 7">H72</strain>
    </source>
</reference>
<evidence type="ECO:0000256" key="1">
    <source>
        <dbReference type="ARBA" id="ARBA00022636"/>
    </source>
</evidence>
<keyword evidence="2" id="KW-0547">Nucleotide-binding</keyword>
<comment type="caution">
    <text evidence="6">The sequence shown here is derived from an EMBL/GenBank/DDBJ whole genome shotgun (WGS) entry which is preliminary data.</text>
</comment>
<evidence type="ECO:0000259" key="5">
    <source>
        <dbReference type="Pfam" id="PF07317"/>
    </source>
</evidence>
<organism evidence="6 7">
    <name type="scientific">Pseudomonas oryzihabitans</name>
    <dbReference type="NCBI Taxonomy" id="47885"/>
    <lineage>
        <taxon>Bacteria</taxon>
        <taxon>Pseudomonadati</taxon>
        <taxon>Pseudomonadota</taxon>
        <taxon>Gammaproteobacteria</taxon>
        <taxon>Pseudomonadales</taxon>
        <taxon>Pseudomonadaceae</taxon>
        <taxon>Pseudomonas</taxon>
    </lineage>
</organism>
<evidence type="ECO:0000259" key="4">
    <source>
        <dbReference type="Pfam" id="PF07238"/>
    </source>
</evidence>
<keyword evidence="3" id="KW-0975">Bacterial flagellum</keyword>
<evidence type="ECO:0000313" key="7">
    <source>
        <dbReference type="Proteomes" id="UP000078356"/>
    </source>
</evidence>